<evidence type="ECO:0000313" key="1">
    <source>
        <dbReference type="EMBL" id="AGK86553.1"/>
    </source>
</evidence>
<organism evidence="1 2">
    <name type="scientific">Synechococcus phage S-CBP1</name>
    <dbReference type="NCBI Taxonomy" id="1273711"/>
    <lineage>
        <taxon>Viruses</taxon>
        <taxon>Duplodnaviria</taxon>
        <taxon>Heunggongvirae</taxon>
        <taxon>Uroviricota</taxon>
        <taxon>Caudoviricetes</taxon>
        <taxon>Autographivirales</taxon>
        <taxon>Sechaudvirinae</taxon>
        <taxon>Angmobvirus</taxon>
        <taxon>Angmobvirus SCBP1</taxon>
    </lineage>
</organism>
<keyword evidence="2" id="KW-1185">Reference proteome</keyword>
<reference evidence="2" key="1">
    <citation type="submission" date="2012-12" db="EMBL/GenBank/DDBJ databases">
        <title>Genomics of marine cyanopodoviruses.</title>
        <authorList>
            <person name="Huang S."/>
            <person name="Chen F."/>
        </authorList>
    </citation>
    <scope>NUCLEOTIDE SEQUENCE [LARGE SCALE GENOMIC DNA]</scope>
</reference>
<accession>A0A096VKH2</accession>
<dbReference type="GeneID" id="22112128"/>
<protein>
    <submittedName>
        <fullName evidence="1">Uncharacterized protein</fullName>
    </submittedName>
</protein>
<gene>
    <name evidence="1" type="ORF">S-CBP1_0048</name>
</gene>
<dbReference type="GO" id="GO:0003676">
    <property type="term" value="F:nucleic acid binding"/>
    <property type="evidence" value="ECO:0007669"/>
    <property type="project" value="InterPro"/>
</dbReference>
<dbReference type="RefSeq" id="YP_009103208.1">
    <property type="nucleotide sequence ID" value="NC_025456.1"/>
</dbReference>
<dbReference type="Gene3D" id="3.40.1350.10">
    <property type="match status" value="1"/>
</dbReference>
<proteinExistence type="predicted"/>
<dbReference type="EMBL" id="KC310802">
    <property type="protein sequence ID" value="AGK86553.1"/>
    <property type="molecule type" value="Genomic_DNA"/>
</dbReference>
<dbReference type="Proteomes" id="UP000030045">
    <property type="component" value="Segment"/>
</dbReference>
<dbReference type="InterPro" id="IPR011856">
    <property type="entry name" value="tRNA_endonuc-like_dom_sf"/>
</dbReference>
<reference evidence="1 2" key="2">
    <citation type="journal article" date="2015" name="PLoS ONE">
        <title>Comparative Genomic and Phylogenomic Analyses Reveal a Conserved Core Genome Shared by Estuarine and Oceanic Cyanopodoviruses.</title>
        <authorList>
            <person name="Huang S."/>
            <person name="Zhang S."/>
            <person name="Jiao N."/>
            <person name="Chen F."/>
        </authorList>
    </citation>
    <scope>NUCLEOTIDE SEQUENCE [LARGE SCALE GENOMIC DNA]</scope>
</reference>
<sequence length="107" mass="11852">MNHLSCSKRGCVVEYKAANVFLEAGLEVFINMAPDGPADFIVWDGITAYPIDTKKITRRIKADGTVGYSSGMGPRNYKPGVYYLGWCQQDGFVWLSQEVPEALSNII</sequence>
<dbReference type="OrthoDB" id="40115at10239"/>
<dbReference type="KEGG" id="vg:22112128"/>
<name>A0A096VKH2_9CAUD</name>
<evidence type="ECO:0000313" key="2">
    <source>
        <dbReference type="Proteomes" id="UP000030045"/>
    </source>
</evidence>